<organism evidence="2 3">
    <name type="scientific">Spongiibacter thalassae</name>
    <dbReference type="NCBI Taxonomy" id="2721624"/>
    <lineage>
        <taxon>Bacteria</taxon>
        <taxon>Pseudomonadati</taxon>
        <taxon>Pseudomonadota</taxon>
        <taxon>Gammaproteobacteria</taxon>
        <taxon>Cellvibrionales</taxon>
        <taxon>Spongiibacteraceae</taxon>
        <taxon>Spongiibacter</taxon>
    </lineage>
</organism>
<dbReference type="EMBL" id="JAAWWK010000003">
    <property type="protein sequence ID" value="NKI17790.1"/>
    <property type="molecule type" value="Genomic_DNA"/>
</dbReference>
<dbReference type="Gene3D" id="3.30.310.170">
    <property type="entry name" value="Outer membrane protein assembly factor BamC"/>
    <property type="match status" value="1"/>
</dbReference>
<accession>A0ABX1GFS5</accession>
<keyword evidence="3" id="KW-1185">Reference proteome</keyword>
<reference evidence="2 3" key="1">
    <citation type="submission" date="2020-04" db="EMBL/GenBank/DDBJ databases">
        <authorList>
            <person name="Yoon J."/>
        </authorList>
    </citation>
    <scope>NUCLEOTIDE SEQUENCE [LARGE SCALE GENOMIC DNA]</scope>
    <source>
        <strain evidence="2 3">KMU-166</strain>
    </source>
</reference>
<feature type="signal peptide" evidence="1">
    <location>
        <begin position="1"/>
        <end position="23"/>
    </location>
</feature>
<evidence type="ECO:0000313" key="2">
    <source>
        <dbReference type="EMBL" id="NKI17790.1"/>
    </source>
</evidence>
<dbReference type="RefSeq" id="WP_168450328.1">
    <property type="nucleotide sequence ID" value="NZ_JAAWWK010000003.1"/>
</dbReference>
<comment type="caution">
    <text evidence="2">The sequence shown here is derived from an EMBL/GenBank/DDBJ whole genome shotgun (WGS) entry which is preliminary data.</text>
</comment>
<dbReference type="PROSITE" id="PS51257">
    <property type="entry name" value="PROKAR_LIPOPROTEIN"/>
    <property type="match status" value="1"/>
</dbReference>
<name>A0ABX1GFS5_9GAMM</name>
<proteinExistence type="predicted"/>
<gene>
    <name evidence="2" type="primary">bamC</name>
    <name evidence="2" type="ORF">HCU74_10180</name>
</gene>
<evidence type="ECO:0000256" key="1">
    <source>
        <dbReference type="SAM" id="SignalP"/>
    </source>
</evidence>
<protein>
    <submittedName>
        <fullName evidence="2">Outer membrane protein assembly factor BamC</fullName>
    </submittedName>
</protein>
<sequence>MSSSTVKYSIVVVSLLAMSACGAFRDRSHDYRRAELSKPLELPPGVESDALGDRYVVPGIESHTVLPGEFSLPRPEPLTKNVGTAEVKIQKLDDQRWILLDGTPNQVWPRVRAFLDRAGLKLGDIDGEQGIMETEWRETEPGAPLERFRFVLDQGVQVGTSEIHVLVQNRPGEDFPEVSTDLQREDQMVRVLAQYLADSEAQGTVSILARRGGSESKGKIFLEGEEGNHYLRLFLPNERAWAALGLALTKAGFEIEDASPAVNKYWLSYIDPEEELGWFSRMIGADRRKRSRYVVEMKMLGEFESVILLNYQKGRRLRNDEREALLKRIMGFLH</sequence>
<keyword evidence="1" id="KW-0732">Signal</keyword>
<dbReference type="InterPro" id="IPR042268">
    <property type="entry name" value="BamC_C"/>
</dbReference>
<evidence type="ECO:0000313" key="3">
    <source>
        <dbReference type="Proteomes" id="UP000765845"/>
    </source>
</evidence>
<dbReference type="InterPro" id="IPR010653">
    <property type="entry name" value="NlpB/DapX"/>
</dbReference>
<dbReference type="Proteomes" id="UP000765845">
    <property type="component" value="Unassembled WGS sequence"/>
</dbReference>
<feature type="chain" id="PRO_5045264116" evidence="1">
    <location>
        <begin position="24"/>
        <end position="334"/>
    </location>
</feature>
<dbReference type="Pfam" id="PF06804">
    <property type="entry name" value="Lipoprotein_18"/>
    <property type="match status" value="1"/>
</dbReference>